<evidence type="ECO:0000256" key="7">
    <source>
        <dbReference type="PROSITE-ProRule" id="PRU00278"/>
    </source>
</evidence>
<evidence type="ECO:0000259" key="8">
    <source>
        <dbReference type="PROSITE" id="PS50198"/>
    </source>
</evidence>
<dbReference type="EC" id="5.2.1.8" evidence="3"/>
<dbReference type="Gene3D" id="3.10.50.40">
    <property type="match status" value="1"/>
</dbReference>
<dbReference type="SUPFAM" id="SSF54534">
    <property type="entry name" value="FKBP-like"/>
    <property type="match status" value="1"/>
</dbReference>
<accession>A0A844GGT1</accession>
<name>A0A844GGT1_9NEIS</name>
<evidence type="ECO:0000313" key="10">
    <source>
        <dbReference type="Proteomes" id="UP000446658"/>
    </source>
</evidence>
<dbReference type="AlphaFoldDB" id="A0A844GGT1"/>
<evidence type="ECO:0000256" key="6">
    <source>
        <dbReference type="ARBA" id="ARBA00023235"/>
    </source>
</evidence>
<proteinExistence type="inferred from homology"/>
<dbReference type="Gene3D" id="1.10.8.1040">
    <property type="match status" value="1"/>
</dbReference>
<dbReference type="PANTHER" id="PTHR47245">
    <property type="entry name" value="PEPTIDYLPROLYL ISOMERASE"/>
    <property type="match status" value="1"/>
</dbReference>
<gene>
    <name evidence="9" type="ORF">GKE73_15470</name>
</gene>
<comment type="caution">
    <text evidence="9">The sequence shown here is derived from an EMBL/GenBank/DDBJ whole genome shotgun (WGS) entry which is preliminary data.</text>
</comment>
<dbReference type="PROSITE" id="PS50198">
    <property type="entry name" value="PPIC_PPIASE_2"/>
    <property type="match status" value="1"/>
</dbReference>
<evidence type="ECO:0000313" key="9">
    <source>
        <dbReference type="EMBL" id="MTD33884.1"/>
    </source>
</evidence>
<dbReference type="InterPro" id="IPR000297">
    <property type="entry name" value="PPIase_PpiC"/>
</dbReference>
<keyword evidence="4" id="KW-0732">Signal</keyword>
<keyword evidence="5 7" id="KW-0697">Rotamase</keyword>
<keyword evidence="10" id="KW-1185">Reference proteome</keyword>
<evidence type="ECO:0000256" key="3">
    <source>
        <dbReference type="ARBA" id="ARBA00013194"/>
    </source>
</evidence>
<organism evidence="9 10">
    <name type="scientific">Paludibacterium denitrificans</name>
    <dbReference type="NCBI Taxonomy" id="2675226"/>
    <lineage>
        <taxon>Bacteria</taxon>
        <taxon>Pseudomonadati</taxon>
        <taxon>Pseudomonadota</taxon>
        <taxon>Betaproteobacteria</taxon>
        <taxon>Neisseriales</taxon>
        <taxon>Chromobacteriaceae</taxon>
        <taxon>Paludibacterium</taxon>
    </lineage>
</organism>
<comment type="catalytic activity">
    <reaction evidence="1">
        <text>[protein]-peptidylproline (omega=180) = [protein]-peptidylproline (omega=0)</text>
        <dbReference type="Rhea" id="RHEA:16237"/>
        <dbReference type="Rhea" id="RHEA-COMP:10747"/>
        <dbReference type="Rhea" id="RHEA-COMP:10748"/>
        <dbReference type="ChEBI" id="CHEBI:83833"/>
        <dbReference type="ChEBI" id="CHEBI:83834"/>
        <dbReference type="EC" id="5.2.1.8"/>
    </reaction>
</comment>
<protein>
    <recommendedName>
        <fullName evidence="3">peptidylprolyl isomerase</fullName>
        <ecNumber evidence="3">5.2.1.8</ecNumber>
    </recommendedName>
</protein>
<dbReference type="InterPro" id="IPR046357">
    <property type="entry name" value="PPIase_dom_sf"/>
</dbReference>
<dbReference type="SUPFAM" id="SSF109998">
    <property type="entry name" value="Triger factor/SurA peptide-binding domain-like"/>
    <property type="match status" value="1"/>
</dbReference>
<comment type="similarity">
    <text evidence="2">Belongs to the PpiC/parvulin rotamase family.</text>
</comment>
<dbReference type="EMBL" id="WLYX01000001">
    <property type="protein sequence ID" value="MTD33884.1"/>
    <property type="molecule type" value="Genomic_DNA"/>
</dbReference>
<dbReference type="PANTHER" id="PTHR47245:SF1">
    <property type="entry name" value="FOLDASE PROTEIN PRSA"/>
    <property type="match status" value="1"/>
</dbReference>
<dbReference type="InterPro" id="IPR050245">
    <property type="entry name" value="PrsA_foldase"/>
</dbReference>
<keyword evidence="6 7" id="KW-0413">Isomerase</keyword>
<evidence type="ECO:0000256" key="4">
    <source>
        <dbReference type="ARBA" id="ARBA00022729"/>
    </source>
</evidence>
<evidence type="ECO:0000256" key="1">
    <source>
        <dbReference type="ARBA" id="ARBA00000971"/>
    </source>
</evidence>
<dbReference type="Proteomes" id="UP000446658">
    <property type="component" value="Unassembled WGS sequence"/>
</dbReference>
<dbReference type="Pfam" id="PF13145">
    <property type="entry name" value="Rotamase_2"/>
    <property type="match status" value="1"/>
</dbReference>
<evidence type="ECO:0000256" key="5">
    <source>
        <dbReference type="ARBA" id="ARBA00023110"/>
    </source>
</evidence>
<feature type="domain" description="PpiC" evidence="8">
    <location>
        <begin position="115"/>
        <end position="206"/>
    </location>
</feature>
<dbReference type="InterPro" id="IPR027304">
    <property type="entry name" value="Trigger_fact/SurA_dom_sf"/>
</dbReference>
<evidence type="ECO:0000256" key="2">
    <source>
        <dbReference type="ARBA" id="ARBA00007656"/>
    </source>
</evidence>
<reference evidence="9 10" key="1">
    <citation type="submission" date="2019-11" db="EMBL/GenBank/DDBJ databases">
        <title>Draft genome sequence of Paludibacterium sp. dN18-1.</title>
        <authorList>
            <person name="Im W.-T."/>
        </authorList>
    </citation>
    <scope>NUCLEOTIDE SEQUENCE [LARGE SCALE GENOMIC DNA]</scope>
    <source>
        <strain evidence="10">dN 18-1</strain>
    </source>
</reference>
<dbReference type="GO" id="GO:0003755">
    <property type="term" value="F:peptidyl-prolyl cis-trans isomerase activity"/>
    <property type="evidence" value="ECO:0007669"/>
    <property type="project" value="UniProtKB-KW"/>
</dbReference>
<sequence length="245" mass="26835">MARAESIAVVNGTSIDKTALDNAVTAVVQSSGGNVQDSPSLREQLKGTLINRTLILQEASKRGLDKQPEFTKRLNEIREDMMREALFADFVKQNPPSDAQIKARYDETAAKLNGTKEVHARQITVASEADAQKVIAALKKGSKFEDLVRARSIDPAAKQSGGDMGWGNLSAMAPQLAETLKGLNKGQYTTKPFQSPMGWHVIKVEDVRTAKLPPLEQVKPQIVRQLEEETVSKAMADIRSKAKIQ</sequence>